<keyword evidence="3" id="KW-1185">Reference proteome</keyword>
<reference evidence="2 3" key="1">
    <citation type="submission" date="2018-03" db="EMBL/GenBank/DDBJ databases">
        <authorList>
            <person name="Keele B.F."/>
        </authorList>
    </citation>
    <scope>NUCLEOTIDE SEQUENCE [LARGE SCALE GENOMIC DNA]</scope>
    <source>
        <strain evidence="2 3">CECT 8599</strain>
    </source>
</reference>
<accession>A0A2R8BAM1</accession>
<evidence type="ECO:0000313" key="3">
    <source>
        <dbReference type="Proteomes" id="UP000244880"/>
    </source>
</evidence>
<organism evidence="2 3">
    <name type="scientific">Ascidiaceihabitans donghaensis</name>
    <dbReference type="NCBI Taxonomy" id="1510460"/>
    <lineage>
        <taxon>Bacteria</taxon>
        <taxon>Pseudomonadati</taxon>
        <taxon>Pseudomonadota</taxon>
        <taxon>Alphaproteobacteria</taxon>
        <taxon>Rhodobacterales</taxon>
        <taxon>Paracoccaceae</taxon>
        <taxon>Ascidiaceihabitans</taxon>
    </lineage>
</organism>
<evidence type="ECO:0000313" key="2">
    <source>
        <dbReference type="EMBL" id="SPH20064.1"/>
    </source>
</evidence>
<proteinExistence type="predicted"/>
<evidence type="ECO:0008006" key="4">
    <source>
        <dbReference type="Google" id="ProtNLM"/>
    </source>
</evidence>
<dbReference type="Proteomes" id="UP000244880">
    <property type="component" value="Unassembled WGS sequence"/>
</dbReference>
<protein>
    <recommendedName>
        <fullName evidence="4">YcxB-like protein domain-containing protein</fullName>
    </recommendedName>
</protein>
<dbReference type="RefSeq" id="WP_108827332.1">
    <property type="nucleotide sequence ID" value="NZ_OMOR01000001.1"/>
</dbReference>
<feature type="transmembrane region" description="Helical" evidence="1">
    <location>
        <begin position="42"/>
        <end position="61"/>
    </location>
</feature>
<dbReference type="EMBL" id="OMOR01000001">
    <property type="protein sequence ID" value="SPH20064.1"/>
    <property type="molecule type" value="Genomic_DNA"/>
</dbReference>
<name>A0A2R8BAM1_9RHOB</name>
<keyword evidence="1" id="KW-1133">Transmembrane helix</keyword>
<feature type="transmembrane region" description="Helical" evidence="1">
    <location>
        <begin position="67"/>
        <end position="84"/>
    </location>
</feature>
<sequence>MSKDEFFLEFSLTENDYKIGRRSIHASIYTGKWRWLAQLSSFINGVGIACFALVVGMIVWQRTGLPVAIYYGVALAIGFGSFALKKCLDNRTIEAANLYSYRLRGARVKLDAHGIEETQGGATVFAPWSHVSSIDRRNGLIVLRFGVTAALLPERAMAEQADDVWSFVQQQWQWADSK</sequence>
<keyword evidence="1" id="KW-0812">Transmembrane</keyword>
<keyword evidence="1" id="KW-0472">Membrane</keyword>
<gene>
    <name evidence="2" type="ORF">ASD8599_00803</name>
</gene>
<dbReference type="AlphaFoldDB" id="A0A2R8BAM1"/>
<evidence type="ECO:0000256" key="1">
    <source>
        <dbReference type="SAM" id="Phobius"/>
    </source>
</evidence>